<feature type="domain" description="Alginate export" evidence="2">
    <location>
        <begin position="102"/>
        <end position="324"/>
    </location>
</feature>
<evidence type="ECO:0000256" key="1">
    <source>
        <dbReference type="SAM" id="SignalP"/>
    </source>
</evidence>
<dbReference type="InterPro" id="IPR025388">
    <property type="entry name" value="Alginate_export_dom"/>
</dbReference>
<protein>
    <submittedName>
        <fullName evidence="3">Alginate export family protein</fullName>
    </submittedName>
</protein>
<keyword evidence="1" id="KW-0732">Signal</keyword>
<dbReference type="Gene3D" id="2.40.160.10">
    <property type="entry name" value="Porin"/>
    <property type="match status" value="1"/>
</dbReference>
<comment type="caution">
    <text evidence="3">The sequence shown here is derived from an EMBL/GenBank/DDBJ whole genome shotgun (WGS) entry which is preliminary data.</text>
</comment>
<dbReference type="Pfam" id="PF13372">
    <property type="entry name" value="Alginate_exp"/>
    <property type="match status" value="1"/>
</dbReference>
<gene>
    <name evidence="3" type="ORF">ACFQ2T_13970</name>
</gene>
<evidence type="ECO:0000313" key="3">
    <source>
        <dbReference type="EMBL" id="MFD1123618.1"/>
    </source>
</evidence>
<dbReference type="RefSeq" id="WP_379035479.1">
    <property type="nucleotide sequence ID" value="NZ_JBHTLN010000007.1"/>
</dbReference>
<feature type="chain" id="PRO_5047422793" evidence="1">
    <location>
        <begin position="28"/>
        <end position="478"/>
    </location>
</feature>
<accession>A0ABW3PCR0</accession>
<name>A0ABW3PCR0_9PROT</name>
<sequence>MKANSYQRLRQVSLAVLMAAMSMQVVAEEEVLPEYTFMDAIKTGKNMTSFRLRYEFVDQEGLQPGTFTNAANTPNPTRTRELKDANALTLRSLIGWQTAPYHNWSFAAQLINVSQLTDDFNDGSNSYRLNGASNNNGKIEYAKVVDPDHTDINQLYVDWTGIKNTRVRAGRQQVNLDNVRFIGDIAFRQVMQVFDGVSVFNKTIPDTELFVAHFDKVNQIFTSERSGNLEVVNARYRISPTEFLVGYGYFSNFENLGLGNAWFGAGGANLLADQSNKTIGIRLDGTHIFTPNYRAHYTAEYAKQSDYKDGDNRIDAHYYKLGGGFGIDNFNLRLDQELLSSNNNTYAFQTPFGTNHLFQGWVDKFLVTPRAGIKDSFVTATYRYGDFLFFADYHVLDADEDFFTVNGGTSRTGSRYGTEWNAAVTWNVDKHWMTKFEYGKYSESDEFAATANTTSNAAGIRGRYHDTEKLWLTAMYTF</sequence>
<feature type="signal peptide" evidence="1">
    <location>
        <begin position="1"/>
        <end position="27"/>
    </location>
</feature>
<dbReference type="Proteomes" id="UP001597206">
    <property type="component" value="Unassembled WGS sequence"/>
</dbReference>
<dbReference type="InterPro" id="IPR023614">
    <property type="entry name" value="Porin_dom_sf"/>
</dbReference>
<keyword evidence="4" id="KW-1185">Reference proteome</keyword>
<dbReference type="EMBL" id="JBHTLN010000007">
    <property type="protein sequence ID" value="MFD1123618.1"/>
    <property type="molecule type" value="Genomic_DNA"/>
</dbReference>
<reference evidence="4" key="1">
    <citation type="journal article" date="2019" name="Int. J. Syst. Evol. Microbiol.">
        <title>The Global Catalogue of Microorganisms (GCM) 10K type strain sequencing project: providing services to taxonomists for standard genome sequencing and annotation.</title>
        <authorList>
            <consortium name="The Broad Institute Genomics Platform"/>
            <consortium name="The Broad Institute Genome Sequencing Center for Infectious Disease"/>
            <person name="Wu L."/>
            <person name="Ma J."/>
        </authorList>
    </citation>
    <scope>NUCLEOTIDE SEQUENCE [LARGE SCALE GENOMIC DNA]</scope>
    <source>
        <strain evidence="4">CCUG 58411</strain>
    </source>
</reference>
<evidence type="ECO:0000313" key="4">
    <source>
        <dbReference type="Proteomes" id="UP001597206"/>
    </source>
</evidence>
<proteinExistence type="predicted"/>
<organism evidence="3 4">
    <name type="scientific">Methylophilus flavus</name>
    <dbReference type="NCBI Taxonomy" id="640084"/>
    <lineage>
        <taxon>Bacteria</taxon>
        <taxon>Pseudomonadati</taxon>
        <taxon>Pseudomonadota</taxon>
        <taxon>Betaproteobacteria</taxon>
        <taxon>Nitrosomonadales</taxon>
        <taxon>Methylophilaceae</taxon>
        <taxon>Methylophilus</taxon>
    </lineage>
</organism>
<evidence type="ECO:0000259" key="2">
    <source>
        <dbReference type="Pfam" id="PF13372"/>
    </source>
</evidence>